<sequence>MRRLVARGTLALLLLPFLSLSAGALSEADLSRIWRNNGSVEGIQIFRFGLVDWSGRSASVEGAVPLRDSSAQARLLARQGASLEAKKRLLLLLYEIRYGLPERLRSIDVSGSVVEGHVDFAGVREGRYVLEVTLPLERLFDECVLFEAVVR</sequence>
<evidence type="ECO:0000313" key="3">
    <source>
        <dbReference type="Proteomes" id="UP000671879"/>
    </source>
</evidence>
<protein>
    <submittedName>
        <fullName evidence="2">Uncharacterized protein</fullName>
    </submittedName>
</protein>
<keyword evidence="3" id="KW-1185">Reference proteome</keyword>
<name>A0A9Q7EVT8_9BACT</name>
<evidence type="ECO:0000256" key="1">
    <source>
        <dbReference type="SAM" id="SignalP"/>
    </source>
</evidence>
<feature type="signal peptide" evidence="1">
    <location>
        <begin position="1"/>
        <end position="24"/>
    </location>
</feature>
<dbReference type="EMBL" id="CP072943">
    <property type="protein sequence ID" value="QTX32229.1"/>
    <property type="molecule type" value="Genomic_DNA"/>
</dbReference>
<accession>A0A9Q7EVT8</accession>
<dbReference type="RefSeq" id="WP_274373447.1">
    <property type="nucleotide sequence ID" value="NZ_CP072943.1"/>
</dbReference>
<reference evidence="3" key="1">
    <citation type="submission" date="2021-04" db="EMBL/GenBank/DDBJ databases">
        <title>A novel Synergistetes isolate from a pyrite-forming mixed culture.</title>
        <authorList>
            <person name="Bunk B."/>
            <person name="Sproer C."/>
            <person name="Spring S."/>
            <person name="Pester M."/>
        </authorList>
    </citation>
    <scope>NUCLEOTIDE SEQUENCE [LARGE SCALE GENOMIC DNA]</scope>
    <source>
        <strain evidence="3">J.5.4.2-T.3.5.2</strain>
    </source>
</reference>
<gene>
    <name evidence="2" type="ORF">KAR29_13125</name>
</gene>
<proteinExistence type="predicted"/>
<organism evidence="2 3">
    <name type="scientific">Aminithiophilus ramosus</name>
    <dbReference type="NCBI Taxonomy" id="3029084"/>
    <lineage>
        <taxon>Bacteria</taxon>
        <taxon>Thermotogati</taxon>
        <taxon>Synergistota</taxon>
        <taxon>Synergistia</taxon>
        <taxon>Synergistales</taxon>
        <taxon>Aminithiophilaceae</taxon>
        <taxon>Aminithiophilus</taxon>
    </lineage>
</organism>
<dbReference type="KEGG" id="aram:KAR29_13125"/>
<evidence type="ECO:0000313" key="2">
    <source>
        <dbReference type="EMBL" id="QTX32229.1"/>
    </source>
</evidence>
<feature type="chain" id="PRO_5040193861" evidence="1">
    <location>
        <begin position="25"/>
        <end position="151"/>
    </location>
</feature>
<dbReference type="AlphaFoldDB" id="A0A9Q7EVT8"/>
<dbReference type="Proteomes" id="UP000671879">
    <property type="component" value="Chromosome"/>
</dbReference>
<keyword evidence="1" id="KW-0732">Signal</keyword>